<evidence type="ECO:0000256" key="2">
    <source>
        <dbReference type="ARBA" id="ARBA00023125"/>
    </source>
</evidence>
<accession>A0A6J4JMT7</accession>
<sequence>MTAVNGRVDRLSRRERAERTRARILDAAYRLFSTRGYEATTMQQVAAAAEVAVQTVYLDFRTKAQLLAQVESRIVLGGEPVERWRDQPWARSFREERDPRHLLELLVTVSAEIQGRIAAFVQAVGGAMPSDAATVAERDRGRDEFFGVVVDRLDALGALRQGLTPTRALDVLCAVVTVEAYVELTQRRGWTSDEYRGWLLDLLQHQLLDRAESAPRNCGHTTR</sequence>
<dbReference type="Pfam" id="PF00440">
    <property type="entry name" value="TetR_N"/>
    <property type="match status" value="1"/>
</dbReference>
<dbReference type="PANTHER" id="PTHR30055:SF234">
    <property type="entry name" value="HTH-TYPE TRANSCRIPTIONAL REGULATOR BETI"/>
    <property type="match status" value="1"/>
</dbReference>
<dbReference type="InterPro" id="IPR050109">
    <property type="entry name" value="HTH-type_TetR-like_transc_reg"/>
</dbReference>
<name>A0A6J4JMT7_9CHLR</name>
<keyword evidence="1" id="KW-0805">Transcription regulation</keyword>
<evidence type="ECO:0000256" key="3">
    <source>
        <dbReference type="ARBA" id="ARBA00023163"/>
    </source>
</evidence>
<evidence type="ECO:0000259" key="5">
    <source>
        <dbReference type="PROSITE" id="PS50977"/>
    </source>
</evidence>
<dbReference type="AlphaFoldDB" id="A0A6J4JMT7"/>
<evidence type="ECO:0000256" key="4">
    <source>
        <dbReference type="PROSITE-ProRule" id="PRU00335"/>
    </source>
</evidence>
<dbReference type="PANTHER" id="PTHR30055">
    <property type="entry name" value="HTH-TYPE TRANSCRIPTIONAL REGULATOR RUTR"/>
    <property type="match status" value="1"/>
</dbReference>
<dbReference type="Gene3D" id="1.10.357.10">
    <property type="entry name" value="Tetracycline Repressor, domain 2"/>
    <property type="match status" value="1"/>
</dbReference>
<feature type="DNA-binding region" description="H-T-H motif" evidence="4">
    <location>
        <begin position="41"/>
        <end position="60"/>
    </location>
</feature>
<dbReference type="InterPro" id="IPR009057">
    <property type="entry name" value="Homeodomain-like_sf"/>
</dbReference>
<dbReference type="EMBL" id="CADCTC010000210">
    <property type="protein sequence ID" value="CAA9282642.1"/>
    <property type="molecule type" value="Genomic_DNA"/>
</dbReference>
<evidence type="ECO:0000313" key="6">
    <source>
        <dbReference type="EMBL" id="CAA9282642.1"/>
    </source>
</evidence>
<feature type="domain" description="HTH tetR-type" evidence="5">
    <location>
        <begin position="18"/>
        <end position="78"/>
    </location>
</feature>
<dbReference type="GO" id="GO:0000976">
    <property type="term" value="F:transcription cis-regulatory region binding"/>
    <property type="evidence" value="ECO:0007669"/>
    <property type="project" value="TreeGrafter"/>
</dbReference>
<evidence type="ECO:0000256" key="1">
    <source>
        <dbReference type="ARBA" id="ARBA00023015"/>
    </source>
</evidence>
<dbReference type="InterPro" id="IPR001647">
    <property type="entry name" value="HTH_TetR"/>
</dbReference>
<gene>
    <name evidence="6" type="ORF">AVDCRST_MAG77-3932</name>
</gene>
<reference evidence="6" key="1">
    <citation type="submission" date="2020-02" db="EMBL/GenBank/DDBJ databases">
        <authorList>
            <person name="Meier V. D."/>
        </authorList>
    </citation>
    <scope>NUCLEOTIDE SEQUENCE</scope>
    <source>
        <strain evidence="6">AVDCRST_MAG77</strain>
    </source>
</reference>
<protein>
    <recommendedName>
        <fullName evidence="5">HTH tetR-type domain-containing protein</fullName>
    </recommendedName>
</protein>
<dbReference type="SUPFAM" id="SSF46689">
    <property type="entry name" value="Homeodomain-like"/>
    <property type="match status" value="1"/>
</dbReference>
<organism evidence="6">
    <name type="scientific">uncultured Chloroflexota bacterium</name>
    <dbReference type="NCBI Taxonomy" id="166587"/>
    <lineage>
        <taxon>Bacteria</taxon>
        <taxon>Bacillati</taxon>
        <taxon>Chloroflexota</taxon>
        <taxon>environmental samples</taxon>
    </lineage>
</organism>
<dbReference type="PROSITE" id="PS50977">
    <property type="entry name" value="HTH_TETR_2"/>
    <property type="match status" value="1"/>
</dbReference>
<keyword evidence="3" id="KW-0804">Transcription</keyword>
<dbReference type="GO" id="GO:0003700">
    <property type="term" value="F:DNA-binding transcription factor activity"/>
    <property type="evidence" value="ECO:0007669"/>
    <property type="project" value="TreeGrafter"/>
</dbReference>
<proteinExistence type="predicted"/>
<keyword evidence="2 4" id="KW-0238">DNA-binding</keyword>
<dbReference type="PRINTS" id="PR00455">
    <property type="entry name" value="HTHTETR"/>
</dbReference>